<dbReference type="Gene3D" id="2.60.40.150">
    <property type="entry name" value="C2 domain"/>
    <property type="match status" value="1"/>
</dbReference>
<dbReference type="InterPro" id="IPR035892">
    <property type="entry name" value="C2_domain_sf"/>
</dbReference>
<dbReference type="PROSITE" id="PS50004">
    <property type="entry name" value="C2"/>
    <property type="match status" value="1"/>
</dbReference>
<evidence type="ECO:0000313" key="3">
    <source>
        <dbReference type="EMBL" id="KAF6153514.1"/>
    </source>
</evidence>
<dbReference type="Proteomes" id="UP000541444">
    <property type="component" value="Unassembled WGS sequence"/>
</dbReference>
<gene>
    <name evidence="3" type="ORF">GIB67_027381</name>
</gene>
<dbReference type="OrthoDB" id="67700at2759"/>
<reference evidence="3 4" key="1">
    <citation type="journal article" date="2020" name="IScience">
        <title>Genome Sequencing of the Endangered Kingdonia uniflora (Circaeasteraceae, Ranunculales) Reveals Potential Mechanisms of Evolutionary Specialization.</title>
        <authorList>
            <person name="Sun Y."/>
            <person name="Deng T."/>
            <person name="Zhang A."/>
            <person name="Moore M.J."/>
            <person name="Landis J.B."/>
            <person name="Lin N."/>
            <person name="Zhang H."/>
            <person name="Zhang X."/>
            <person name="Huang J."/>
            <person name="Zhang X."/>
            <person name="Sun H."/>
            <person name="Wang H."/>
        </authorList>
    </citation>
    <scope>NUCLEOTIDE SEQUENCE [LARGE SCALE GENOMIC DNA]</scope>
    <source>
        <strain evidence="3">TB1705</strain>
        <tissue evidence="3">Leaf</tissue>
    </source>
</reference>
<evidence type="ECO:0000313" key="4">
    <source>
        <dbReference type="Proteomes" id="UP000541444"/>
    </source>
</evidence>
<feature type="region of interest" description="Disordered" evidence="1">
    <location>
        <begin position="221"/>
        <end position="265"/>
    </location>
</feature>
<evidence type="ECO:0000259" key="2">
    <source>
        <dbReference type="PROSITE" id="PS50004"/>
    </source>
</evidence>
<dbReference type="Pfam" id="PF00168">
    <property type="entry name" value="C2"/>
    <property type="match status" value="1"/>
</dbReference>
<comment type="caution">
    <text evidence="3">The sequence shown here is derived from an EMBL/GenBank/DDBJ whole genome shotgun (WGS) entry which is preliminary data.</text>
</comment>
<dbReference type="GO" id="GO:0006952">
    <property type="term" value="P:defense response"/>
    <property type="evidence" value="ECO:0007669"/>
    <property type="project" value="InterPro"/>
</dbReference>
<keyword evidence="4" id="KW-1185">Reference proteome</keyword>
<dbReference type="CDD" id="cd04051">
    <property type="entry name" value="C2_SRC2_like"/>
    <property type="match status" value="1"/>
</dbReference>
<name>A0A7J7MFH4_9MAGN</name>
<protein>
    <recommendedName>
        <fullName evidence="2">C2 domain-containing protein</fullName>
    </recommendedName>
</protein>
<dbReference type="InterPro" id="IPR000008">
    <property type="entry name" value="C2_dom"/>
</dbReference>
<feature type="compositionally biased region" description="Low complexity" evidence="1">
    <location>
        <begin position="185"/>
        <end position="195"/>
    </location>
</feature>
<dbReference type="PANTHER" id="PTHR32246:SF68">
    <property type="entry name" value="OS01G0853800 PROTEIN"/>
    <property type="match status" value="1"/>
</dbReference>
<organism evidence="3 4">
    <name type="scientific">Kingdonia uniflora</name>
    <dbReference type="NCBI Taxonomy" id="39325"/>
    <lineage>
        <taxon>Eukaryota</taxon>
        <taxon>Viridiplantae</taxon>
        <taxon>Streptophyta</taxon>
        <taxon>Embryophyta</taxon>
        <taxon>Tracheophyta</taxon>
        <taxon>Spermatophyta</taxon>
        <taxon>Magnoliopsida</taxon>
        <taxon>Ranunculales</taxon>
        <taxon>Circaeasteraceae</taxon>
        <taxon>Kingdonia</taxon>
    </lineage>
</organism>
<feature type="region of interest" description="Disordered" evidence="1">
    <location>
        <begin position="185"/>
        <end position="209"/>
    </location>
</feature>
<feature type="compositionally biased region" description="Pro residues" evidence="1">
    <location>
        <begin position="196"/>
        <end position="205"/>
    </location>
</feature>
<accession>A0A7J7MFH4</accession>
<feature type="domain" description="C2" evidence="2">
    <location>
        <begin position="1"/>
        <end position="118"/>
    </location>
</feature>
<sequence length="265" mass="29720">MASSRPPPPKLFDLHVTIISAKHLKNVNWRHGDLKPYAIFWLDPDRRLATKPDDSGSTQPVWNEHFTLPINPQQPLHDLLLTLEIFHSKPSETPKPLVGTVEFPIKDLFESQNSSILKTMELRRTSGRPQGKIKLKLVIRERPMPIQPSTPQSDYHYTPSPRSNYYQSNPLTSFGGEYRGGGYSGYSPSPYTSSTPPLPPAPAPAPGSYYGGYSDPYSNYYPGYYAQPPPHPSRPFFDRASSYGGGPTGPSAPVDYTLYEQKQKR</sequence>
<dbReference type="EMBL" id="JACGCM010001560">
    <property type="protein sequence ID" value="KAF6153514.1"/>
    <property type="molecule type" value="Genomic_DNA"/>
</dbReference>
<evidence type="ECO:0000256" key="1">
    <source>
        <dbReference type="SAM" id="MobiDB-lite"/>
    </source>
</evidence>
<dbReference type="InterPro" id="IPR044750">
    <property type="entry name" value="C2_SRC2/BAP"/>
</dbReference>
<feature type="compositionally biased region" description="Polar residues" evidence="1">
    <location>
        <begin position="147"/>
        <end position="171"/>
    </location>
</feature>
<dbReference type="SUPFAM" id="SSF49562">
    <property type="entry name" value="C2 domain (Calcium/lipid-binding domain, CaLB)"/>
    <property type="match status" value="1"/>
</dbReference>
<proteinExistence type="predicted"/>
<dbReference type="PANTHER" id="PTHR32246">
    <property type="entry name" value="INGRESSION PROTEIN FIC1"/>
    <property type="match status" value="1"/>
</dbReference>
<dbReference type="AlphaFoldDB" id="A0A7J7MFH4"/>
<feature type="region of interest" description="Disordered" evidence="1">
    <location>
        <begin position="141"/>
        <end position="172"/>
    </location>
</feature>
<dbReference type="SMART" id="SM00239">
    <property type="entry name" value="C2"/>
    <property type="match status" value="1"/>
</dbReference>